<gene>
    <name evidence="4" type="ORF">HMPREF0682_2011</name>
</gene>
<dbReference type="GO" id="GO:0003677">
    <property type="term" value="F:DNA binding"/>
    <property type="evidence" value="ECO:0007669"/>
    <property type="project" value="UniProtKB-KW"/>
</dbReference>
<dbReference type="Gene3D" id="1.10.260.40">
    <property type="entry name" value="lambda repressor-like DNA-binding domains"/>
    <property type="match status" value="1"/>
</dbReference>
<dbReference type="Proteomes" id="UP000017052">
    <property type="component" value="Unassembled WGS sequence"/>
</dbReference>
<dbReference type="RefSeq" id="WP_021797649.1">
    <property type="nucleotide sequence ID" value="NZ_ACVN02000189.1"/>
</dbReference>
<feature type="compositionally biased region" description="Low complexity" evidence="1">
    <location>
        <begin position="191"/>
        <end position="205"/>
    </location>
</feature>
<feature type="domain" description="HTH cro/C1-type" evidence="3">
    <location>
        <begin position="224"/>
        <end position="252"/>
    </location>
</feature>
<evidence type="ECO:0000256" key="1">
    <source>
        <dbReference type="SAM" id="MobiDB-lite"/>
    </source>
</evidence>
<dbReference type="AlphaFoldDB" id="U2QFX7"/>
<protein>
    <submittedName>
        <fullName evidence="4">DNA-binding helix-turn-helix domain protein</fullName>
    </submittedName>
</protein>
<proteinExistence type="predicted"/>
<sequence>MAHLLADVPRRTASAAQAWQELAAVVPAPAVDEPVEVFDQIGPLLGGSDGLLPAGRSGAEERHVPVRAADGVVTGVSPRPVLAQTSPSPGPWSAAPGWEIGAMAPPGHASPVPVVAHALAAPVQGGPAAPGRGASAQAVPAAPVHGASGAGRNRGRVASPLVVGGGALCILVAVVLILGGAPPDVETCCKSASSGSHGRSRGSPHAADRSLRAPLSDVFKRCGQALGLNQSELARLLGISAPMLSQLINARRIKIANPVAAARLTRMVSLADEVRTGLLTAADAIGREADGVSEIPVATLIRSLPRTTASQVQEALPCDGRSPGLLARRRAHPSGQPRDRRTAPGLRRGTARPGGGLRPRPRARLSGRRGAWSRPSAARRTPRLSGRLLDPAPPVA</sequence>
<reference evidence="4" key="1">
    <citation type="submission" date="2013-08" db="EMBL/GenBank/DDBJ databases">
        <authorList>
            <person name="Durkin A.S."/>
            <person name="Haft D.R."/>
            <person name="McCorrison J."/>
            <person name="Torralba M."/>
            <person name="Gillis M."/>
            <person name="Haft D.H."/>
            <person name="Methe B."/>
            <person name="Sutton G."/>
            <person name="Nelson K.E."/>
        </authorList>
    </citation>
    <scope>NUCLEOTIDE SEQUENCE [LARGE SCALE GENOMIC DNA]</scope>
    <source>
        <strain evidence="4">F0233</strain>
    </source>
</reference>
<keyword evidence="2" id="KW-0812">Transmembrane</keyword>
<dbReference type="InterPro" id="IPR001387">
    <property type="entry name" value="Cro/C1-type_HTH"/>
</dbReference>
<feature type="transmembrane region" description="Helical" evidence="2">
    <location>
        <begin position="161"/>
        <end position="181"/>
    </location>
</feature>
<comment type="caution">
    <text evidence="4">The sequence shown here is derived from an EMBL/GenBank/DDBJ whole genome shotgun (WGS) entry which is preliminary data.</text>
</comment>
<dbReference type="GeneID" id="95358994"/>
<dbReference type="PROSITE" id="PS50943">
    <property type="entry name" value="HTH_CROC1"/>
    <property type="match status" value="1"/>
</dbReference>
<keyword evidence="2" id="KW-1133">Transmembrane helix</keyword>
<accession>U2QFX7</accession>
<dbReference type="OrthoDB" id="3680625at2"/>
<feature type="region of interest" description="Disordered" evidence="1">
    <location>
        <begin position="188"/>
        <end position="209"/>
    </location>
</feature>
<keyword evidence="5" id="KW-1185">Reference proteome</keyword>
<dbReference type="InterPro" id="IPR010982">
    <property type="entry name" value="Lambda_DNA-bd_dom_sf"/>
</dbReference>
<evidence type="ECO:0000256" key="2">
    <source>
        <dbReference type="SAM" id="Phobius"/>
    </source>
</evidence>
<feature type="region of interest" description="Disordered" evidence="1">
    <location>
        <begin position="312"/>
        <end position="396"/>
    </location>
</feature>
<evidence type="ECO:0000313" key="4">
    <source>
        <dbReference type="EMBL" id="ERK55346.1"/>
    </source>
</evidence>
<keyword evidence="4" id="KW-0238">DNA-binding</keyword>
<dbReference type="SUPFAM" id="SSF47413">
    <property type="entry name" value="lambda repressor-like DNA-binding domains"/>
    <property type="match status" value="1"/>
</dbReference>
<dbReference type="EMBL" id="ACVN02000189">
    <property type="protein sequence ID" value="ERK55346.1"/>
    <property type="molecule type" value="Genomic_DNA"/>
</dbReference>
<keyword evidence="2" id="KW-0472">Membrane</keyword>
<evidence type="ECO:0000259" key="3">
    <source>
        <dbReference type="PROSITE" id="PS50943"/>
    </source>
</evidence>
<dbReference type="CDD" id="cd00093">
    <property type="entry name" value="HTH_XRE"/>
    <property type="match status" value="1"/>
</dbReference>
<name>U2QFX7_9ACTN</name>
<evidence type="ECO:0000313" key="5">
    <source>
        <dbReference type="Proteomes" id="UP000017052"/>
    </source>
</evidence>
<organism evidence="4 5">
    <name type="scientific">Propionibacterium acidifaciens F0233</name>
    <dbReference type="NCBI Taxonomy" id="553198"/>
    <lineage>
        <taxon>Bacteria</taxon>
        <taxon>Bacillati</taxon>
        <taxon>Actinomycetota</taxon>
        <taxon>Actinomycetes</taxon>
        <taxon>Propionibacteriales</taxon>
        <taxon>Propionibacteriaceae</taxon>
        <taxon>Propionibacterium</taxon>
    </lineage>
</organism>